<sequence>PRHLQVTLIPRSHPERIPHRRRRIHNVVGARRLVIVHVITALRGIALVHHLRHHAPPVPRDLYLPKAALPVVEPSARQRHDPLLVAVELVVALRRPAAVFPLLEAVDGEDGFGLIGDRRGALVGGVQLALNAAVGVVDLVALVCWRLFATELAAGGAGLGFGFHVQVEEDGEGESESGEEDENRTTHIVM</sequence>
<dbReference type="Proteomes" id="UP001154282">
    <property type="component" value="Unassembled WGS sequence"/>
</dbReference>
<comment type="caution">
    <text evidence="2">The sequence shown here is derived from an EMBL/GenBank/DDBJ whole genome shotgun (WGS) entry which is preliminary data.</text>
</comment>
<feature type="non-terminal residue" evidence="2">
    <location>
        <position position="1"/>
    </location>
</feature>
<dbReference type="AlphaFoldDB" id="A0AAV0KQT2"/>
<evidence type="ECO:0000256" key="1">
    <source>
        <dbReference type="SAM" id="MobiDB-lite"/>
    </source>
</evidence>
<protein>
    <submittedName>
        <fullName evidence="2">Uncharacterized protein</fullName>
    </submittedName>
</protein>
<proteinExistence type="predicted"/>
<evidence type="ECO:0000313" key="3">
    <source>
        <dbReference type="Proteomes" id="UP001154282"/>
    </source>
</evidence>
<accession>A0AAV0KQT2</accession>
<gene>
    <name evidence="2" type="ORF">LITE_LOCUS19484</name>
</gene>
<keyword evidence="3" id="KW-1185">Reference proteome</keyword>
<dbReference type="EMBL" id="CAMGYJ010000005">
    <property type="protein sequence ID" value="CAI0423341.1"/>
    <property type="molecule type" value="Genomic_DNA"/>
</dbReference>
<organism evidence="2 3">
    <name type="scientific">Linum tenue</name>
    <dbReference type="NCBI Taxonomy" id="586396"/>
    <lineage>
        <taxon>Eukaryota</taxon>
        <taxon>Viridiplantae</taxon>
        <taxon>Streptophyta</taxon>
        <taxon>Embryophyta</taxon>
        <taxon>Tracheophyta</taxon>
        <taxon>Spermatophyta</taxon>
        <taxon>Magnoliopsida</taxon>
        <taxon>eudicotyledons</taxon>
        <taxon>Gunneridae</taxon>
        <taxon>Pentapetalae</taxon>
        <taxon>rosids</taxon>
        <taxon>fabids</taxon>
        <taxon>Malpighiales</taxon>
        <taxon>Linaceae</taxon>
        <taxon>Linum</taxon>
    </lineage>
</organism>
<feature type="compositionally biased region" description="Acidic residues" evidence="1">
    <location>
        <begin position="170"/>
        <end position="182"/>
    </location>
</feature>
<evidence type="ECO:0000313" key="2">
    <source>
        <dbReference type="EMBL" id="CAI0423341.1"/>
    </source>
</evidence>
<feature type="region of interest" description="Disordered" evidence="1">
    <location>
        <begin position="170"/>
        <end position="190"/>
    </location>
</feature>
<reference evidence="2" key="1">
    <citation type="submission" date="2022-08" db="EMBL/GenBank/DDBJ databases">
        <authorList>
            <person name="Gutierrez-Valencia J."/>
        </authorList>
    </citation>
    <scope>NUCLEOTIDE SEQUENCE</scope>
</reference>
<name>A0AAV0KQT2_9ROSI</name>